<reference evidence="1 2" key="1">
    <citation type="submission" date="2019-11" db="EMBL/GenBank/DDBJ databases">
        <title>Whole genome sequence of Oryza granulata.</title>
        <authorList>
            <person name="Li W."/>
        </authorList>
    </citation>
    <scope>NUCLEOTIDE SEQUENCE [LARGE SCALE GENOMIC DNA]</scope>
    <source>
        <strain evidence="2">cv. Menghai</strain>
        <tissue evidence="1">Leaf</tissue>
    </source>
</reference>
<proteinExistence type="predicted"/>
<comment type="caution">
    <text evidence="1">The sequence shown here is derived from an EMBL/GenBank/DDBJ whole genome shotgun (WGS) entry which is preliminary data.</text>
</comment>
<name>A0A6G1E9D8_9ORYZ</name>
<protein>
    <submittedName>
        <fullName evidence="1">Uncharacterized protein</fullName>
    </submittedName>
</protein>
<dbReference type="Proteomes" id="UP000479710">
    <property type="component" value="Unassembled WGS sequence"/>
</dbReference>
<dbReference type="EMBL" id="SPHZ02000005">
    <property type="protein sequence ID" value="KAF0921054.1"/>
    <property type="molecule type" value="Genomic_DNA"/>
</dbReference>
<organism evidence="1 2">
    <name type="scientific">Oryza meyeriana var. granulata</name>
    <dbReference type="NCBI Taxonomy" id="110450"/>
    <lineage>
        <taxon>Eukaryota</taxon>
        <taxon>Viridiplantae</taxon>
        <taxon>Streptophyta</taxon>
        <taxon>Embryophyta</taxon>
        <taxon>Tracheophyta</taxon>
        <taxon>Spermatophyta</taxon>
        <taxon>Magnoliopsida</taxon>
        <taxon>Liliopsida</taxon>
        <taxon>Poales</taxon>
        <taxon>Poaceae</taxon>
        <taxon>BOP clade</taxon>
        <taxon>Oryzoideae</taxon>
        <taxon>Oryzeae</taxon>
        <taxon>Oryzinae</taxon>
        <taxon>Oryza</taxon>
        <taxon>Oryza meyeriana</taxon>
    </lineage>
</organism>
<gene>
    <name evidence="1" type="ORF">E2562_038404</name>
</gene>
<accession>A0A6G1E9D8</accession>
<sequence length="142" mass="15990">MHSTQAVEEARLQEGCQQLELLIYASKVVYDHDMAEVERERSVLDVERIEAIAAMEEVTKALRELEGHREALTVLKTRAEGHKLELTCREAAVTEQEEAAIQCEGFLRTATARVRESYEDVPSNFATSSLALGAHVWGCHHR</sequence>
<dbReference type="AlphaFoldDB" id="A0A6G1E9D8"/>
<keyword evidence="2" id="KW-1185">Reference proteome</keyword>
<evidence type="ECO:0000313" key="2">
    <source>
        <dbReference type="Proteomes" id="UP000479710"/>
    </source>
</evidence>
<evidence type="ECO:0000313" key="1">
    <source>
        <dbReference type="EMBL" id="KAF0921054.1"/>
    </source>
</evidence>